<dbReference type="PANTHER" id="PTHR47536">
    <property type="entry name" value="C-TYPE LECTIN DOMAIN FAMILY 5 MEMBER A"/>
    <property type="match status" value="1"/>
</dbReference>
<dbReference type="GO" id="GO:0005886">
    <property type="term" value="C:plasma membrane"/>
    <property type="evidence" value="ECO:0007669"/>
    <property type="project" value="UniProtKB-SubCell"/>
</dbReference>
<evidence type="ECO:0000259" key="16">
    <source>
        <dbReference type="PROSITE" id="PS50041"/>
    </source>
</evidence>
<dbReference type="GO" id="GO:0005829">
    <property type="term" value="C:cytosol"/>
    <property type="evidence" value="ECO:0007669"/>
    <property type="project" value="Ensembl"/>
</dbReference>
<dbReference type="CTD" id="23601"/>
<keyword evidence="2" id="KW-1003">Cell membrane</keyword>
<keyword evidence="7 15" id="KW-1133">Transmembrane helix</keyword>
<dbReference type="GeneTree" id="ENSGT00910000144330"/>
<evidence type="ECO:0000256" key="10">
    <source>
        <dbReference type="ARBA" id="ARBA00023180"/>
    </source>
</evidence>
<dbReference type="RefSeq" id="XP_014594836.1">
    <property type="nucleotide sequence ID" value="XM_014739350.3"/>
</dbReference>
<feature type="transmembrane region" description="Helical" evidence="15">
    <location>
        <begin position="6"/>
        <end position="27"/>
    </location>
</feature>
<evidence type="ECO:0000256" key="6">
    <source>
        <dbReference type="ARBA" id="ARBA00022968"/>
    </source>
</evidence>
<protein>
    <recommendedName>
        <fullName evidence="12">C-type lectin domain family 5 member A</fullName>
    </recommendedName>
    <alternativeName>
        <fullName evidence="13">C-type lectin superfamily member 5</fullName>
    </alternativeName>
    <alternativeName>
        <fullName evidence="14">Myeloid DAP12-associating lectin 1</fullName>
    </alternativeName>
</protein>
<dbReference type="GO" id="GO:0045087">
    <property type="term" value="P:innate immune response"/>
    <property type="evidence" value="ECO:0000318"/>
    <property type="project" value="GO_Central"/>
</dbReference>
<evidence type="ECO:0000256" key="12">
    <source>
        <dbReference type="ARBA" id="ARBA00068093"/>
    </source>
</evidence>
<evidence type="ECO:0000256" key="8">
    <source>
        <dbReference type="ARBA" id="ARBA00023136"/>
    </source>
</evidence>
<dbReference type="KEGG" id="ecb:100065358"/>
<accession>A0A9L0TRZ8</accession>
<evidence type="ECO:0000256" key="1">
    <source>
        <dbReference type="ARBA" id="ARBA00004401"/>
    </source>
</evidence>
<evidence type="ECO:0000256" key="7">
    <source>
        <dbReference type="ARBA" id="ARBA00022989"/>
    </source>
</evidence>
<gene>
    <name evidence="17" type="primary">CLEC5A</name>
</gene>
<dbReference type="GO" id="GO:0001819">
    <property type="term" value="P:positive regulation of cytokine production"/>
    <property type="evidence" value="ECO:0007669"/>
    <property type="project" value="Ensembl"/>
</dbReference>
<evidence type="ECO:0000313" key="17">
    <source>
        <dbReference type="Ensembl" id="ENSECAP00000089772.1"/>
    </source>
</evidence>
<dbReference type="InterPro" id="IPR016187">
    <property type="entry name" value="CTDL_fold"/>
</dbReference>
<dbReference type="SMART" id="SM00034">
    <property type="entry name" value="CLECT"/>
    <property type="match status" value="1"/>
</dbReference>
<dbReference type="Gene3D" id="3.10.100.10">
    <property type="entry name" value="Mannose-Binding Protein A, subunit A"/>
    <property type="match status" value="1"/>
</dbReference>
<feature type="domain" description="C-type lectin" evidence="16">
    <location>
        <begin position="75"/>
        <end position="181"/>
    </location>
</feature>
<dbReference type="GO" id="GO:0033033">
    <property type="term" value="P:negative regulation of myeloid cell apoptotic process"/>
    <property type="evidence" value="ECO:0007669"/>
    <property type="project" value="Ensembl"/>
</dbReference>
<dbReference type="GO" id="GO:0002076">
    <property type="term" value="P:osteoblast development"/>
    <property type="evidence" value="ECO:0007669"/>
    <property type="project" value="Ensembl"/>
</dbReference>
<dbReference type="SUPFAM" id="SSF56436">
    <property type="entry name" value="C-type lectin-like"/>
    <property type="match status" value="1"/>
</dbReference>
<dbReference type="Pfam" id="PF00059">
    <property type="entry name" value="Lectin_C"/>
    <property type="match status" value="1"/>
</dbReference>
<keyword evidence="3 15" id="KW-0812">Transmembrane</keyword>
<evidence type="ECO:0000313" key="18">
    <source>
        <dbReference type="Proteomes" id="UP000002281"/>
    </source>
</evidence>
<dbReference type="GO" id="GO:0030099">
    <property type="term" value="P:myeloid cell differentiation"/>
    <property type="evidence" value="ECO:0007669"/>
    <property type="project" value="Ensembl"/>
</dbReference>
<reference evidence="17" key="3">
    <citation type="submission" date="2025-09" db="UniProtKB">
        <authorList>
            <consortium name="Ensembl"/>
        </authorList>
    </citation>
    <scope>IDENTIFICATION</scope>
    <source>
        <strain evidence="17">Thoroughbred</strain>
    </source>
</reference>
<evidence type="ECO:0000256" key="15">
    <source>
        <dbReference type="SAM" id="Phobius"/>
    </source>
</evidence>
<comment type="function">
    <text evidence="11">Functions as a positive regulator of osteoclastogenesis. Cell surface receptor that signals via TYROBP. Regulates inflammatory responses.</text>
</comment>
<organism evidence="17 18">
    <name type="scientific">Equus caballus</name>
    <name type="common">Horse</name>
    <dbReference type="NCBI Taxonomy" id="9796"/>
    <lineage>
        <taxon>Eukaryota</taxon>
        <taxon>Metazoa</taxon>
        <taxon>Chordata</taxon>
        <taxon>Craniata</taxon>
        <taxon>Vertebrata</taxon>
        <taxon>Euteleostomi</taxon>
        <taxon>Mammalia</taxon>
        <taxon>Eutheria</taxon>
        <taxon>Laurasiatheria</taxon>
        <taxon>Perissodactyla</taxon>
        <taxon>Equidae</taxon>
        <taxon>Equus</taxon>
    </lineage>
</organism>
<evidence type="ECO:0000256" key="3">
    <source>
        <dbReference type="ARBA" id="ARBA00022692"/>
    </source>
</evidence>
<evidence type="ECO:0000256" key="14">
    <source>
        <dbReference type="ARBA" id="ARBA00079866"/>
    </source>
</evidence>
<evidence type="ECO:0000256" key="9">
    <source>
        <dbReference type="ARBA" id="ARBA00023157"/>
    </source>
</evidence>
<keyword evidence="9" id="KW-1015">Disulfide bond</keyword>
<dbReference type="GeneID" id="100065358"/>
<evidence type="ECO:0000256" key="2">
    <source>
        <dbReference type="ARBA" id="ARBA00022475"/>
    </source>
</evidence>
<dbReference type="PROSITE" id="PS50041">
    <property type="entry name" value="C_TYPE_LECTIN_2"/>
    <property type="match status" value="1"/>
</dbReference>
<reference evidence="17" key="2">
    <citation type="submission" date="2025-08" db="UniProtKB">
        <authorList>
            <consortium name="Ensembl"/>
        </authorList>
    </citation>
    <scope>IDENTIFICATION</scope>
    <source>
        <strain evidence="17">Thoroughbred</strain>
    </source>
</reference>
<dbReference type="CDD" id="cd03593">
    <property type="entry name" value="CLECT_NK_receptors_like"/>
    <property type="match status" value="1"/>
</dbReference>
<dbReference type="InterPro" id="IPR016186">
    <property type="entry name" value="C-type_lectin-like/link_sf"/>
</dbReference>
<keyword evidence="8 15" id="KW-0472">Membrane</keyword>
<dbReference type="InterPro" id="IPR001304">
    <property type="entry name" value="C-type_lectin-like"/>
</dbReference>
<evidence type="ECO:0000256" key="13">
    <source>
        <dbReference type="ARBA" id="ARBA00076978"/>
    </source>
</evidence>
<dbReference type="GO" id="GO:0001618">
    <property type="term" value="F:virus receptor activity"/>
    <property type="evidence" value="ECO:0000318"/>
    <property type="project" value="GO_Central"/>
</dbReference>
<dbReference type="InterPro" id="IPR033992">
    <property type="entry name" value="NKR-like_CTLD"/>
</dbReference>
<reference evidence="17 18" key="1">
    <citation type="journal article" date="2009" name="Science">
        <title>Genome sequence, comparative analysis, and population genetics of the domestic horse.</title>
        <authorList>
            <consortium name="Broad Institute Genome Sequencing Platform"/>
            <consortium name="Broad Institute Whole Genome Assembly Team"/>
            <person name="Wade C.M."/>
            <person name="Giulotto E."/>
            <person name="Sigurdsson S."/>
            <person name="Zoli M."/>
            <person name="Gnerre S."/>
            <person name="Imsland F."/>
            <person name="Lear T.L."/>
            <person name="Adelson D.L."/>
            <person name="Bailey E."/>
            <person name="Bellone R.R."/>
            <person name="Bloecker H."/>
            <person name="Distl O."/>
            <person name="Edgar R.C."/>
            <person name="Garber M."/>
            <person name="Leeb T."/>
            <person name="Mauceli E."/>
            <person name="MacLeod J.N."/>
            <person name="Penedo M.C.T."/>
            <person name="Raison J.M."/>
            <person name="Sharpe T."/>
            <person name="Vogel J."/>
            <person name="Andersson L."/>
            <person name="Antczak D.F."/>
            <person name="Biagi T."/>
            <person name="Binns M.M."/>
            <person name="Chowdhary B.P."/>
            <person name="Coleman S.J."/>
            <person name="Della Valle G."/>
            <person name="Fryc S."/>
            <person name="Guerin G."/>
            <person name="Hasegawa T."/>
            <person name="Hill E.W."/>
            <person name="Jurka J."/>
            <person name="Kiialainen A."/>
            <person name="Lindgren G."/>
            <person name="Liu J."/>
            <person name="Magnani E."/>
            <person name="Mickelson J.R."/>
            <person name="Murray J."/>
            <person name="Nergadze S.G."/>
            <person name="Onofrio R."/>
            <person name="Pedroni S."/>
            <person name="Piras M.F."/>
            <person name="Raudsepp T."/>
            <person name="Rocchi M."/>
            <person name="Roeed K.H."/>
            <person name="Ryder O.A."/>
            <person name="Searle S."/>
            <person name="Skow L."/>
            <person name="Swinburne J.E."/>
            <person name="Syvaenen A.C."/>
            <person name="Tozaki T."/>
            <person name="Valberg S.J."/>
            <person name="Vaudin M."/>
            <person name="White J.R."/>
            <person name="Zody M.C."/>
            <person name="Lander E.S."/>
            <person name="Lindblad-Toh K."/>
        </authorList>
    </citation>
    <scope>NUCLEOTIDE SEQUENCE [LARGE SCALE GENOMIC DNA]</scope>
    <source>
        <strain evidence="17 18">Thoroughbred</strain>
    </source>
</reference>
<proteinExistence type="predicted"/>
<evidence type="ECO:0000256" key="4">
    <source>
        <dbReference type="ARBA" id="ARBA00022734"/>
    </source>
</evidence>
<keyword evidence="10" id="KW-0325">Glycoprotein</keyword>
<dbReference type="GO" id="GO:0009986">
    <property type="term" value="C:cell surface"/>
    <property type="evidence" value="ECO:0007669"/>
    <property type="project" value="Ensembl"/>
</dbReference>
<keyword evidence="18" id="KW-1185">Reference proteome</keyword>
<comment type="subcellular location">
    <subcellularLocation>
        <location evidence="1">Cell membrane</location>
        <topology evidence="1">Single-pass type II membrane protein</topology>
    </subcellularLocation>
</comment>
<dbReference type="AlphaFoldDB" id="A0A9L0TRZ8"/>
<dbReference type="FunFam" id="3.10.100.10:FF:000065">
    <property type="entry name" value="C-type lectin domain family 5 member A"/>
    <property type="match status" value="1"/>
</dbReference>
<name>A0A9L0TRZ8_HORSE</name>
<keyword evidence="6" id="KW-0735">Signal-anchor</keyword>
<sequence length="185" mass="21207">MNWHMIISGLIVVVLKIVGMTLFLLYFPQIFAKSNVGFIPTENYRTVPQIFGSGNVSFIPTNSYGTACPRGWDFNQERCFLLSTSELSWKKSRDFCETEGSTLAIVNTPEKLKFLQSITGAEKYFIGLLYQHAEKRWRWINNSIFTGNVTNQHQDFNCVTIGLTKTYDAASCDVNYRWICEKSVK</sequence>
<dbReference type="GO" id="GO:0030246">
    <property type="term" value="F:carbohydrate binding"/>
    <property type="evidence" value="ECO:0007669"/>
    <property type="project" value="UniProtKB-KW"/>
</dbReference>
<keyword evidence="5" id="KW-0391">Immunity</keyword>
<evidence type="ECO:0000256" key="11">
    <source>
        <dbReference type="ARBA" id="ARBA00054119"/>
    </source>
</evidence>
<dbReference type="PANTHER" id="PTHR47536:SF1">
    <property type="entry name" value="C-TYPE LECTIN DOMAIN FAMILY 5 MEMBER A"/>
    <property type="match status" value="1"/>
</dbReference>
<dbReference type="OrthoDB" id="7357196at2759"/>
<dbReference type="Ensembl" id="ENSECAT00000098062.1">
    <property type="protein sequence ID" value="ENSECAP00000089772.1"/>
    <property type="gene ID" value="ENSECAG00000008727.4"/>
</dbReference>
<dbReference type="InterPro" id="IPR052869">
    <property type="entry name" value="CLEC5A"/>
</dbReference>
<evidence type="ECO:0000256" key="5">
    <source>
        <dbReference type="ARBA" id="ARBA00022859"/>
    </source>
</evidence>
<dbReference type="Proteomes" id="UP000002281">
    <property type="component" value="Chromosome 4"/>
</dbReference>
<keyword evidence="4" id="KW-0430">Lectin</keyword>